<feature type="domain" description="Homeobox" evidence="5">
    <location>
        <begin position="17"/>
        <end position="77"/>
    </location>
</feature>
<keyword evidence="2 3" id="KW-0539">Nucleus</keyword>
<comment type="subcellular location">
    <subcellularLocation>
        <location evidence="1 2 3">Nucleus</location>
    </subcellularLocation>
</comment>
<evidence type="ECO:0000259" key="6">
    <source>
        <dbReference type="PROSITE" id="PS50878"/>
    </source>
</evidence>
<dbReference type="EMBL" id="QGNW01000007">
    <property type="protein sequence ID" value="RVX20162.1"/>
    <property type="molecule type" value="Genomic_DNA"/>
</dbReference>
<dbReference type="GO" id="GO:0005634">
    <property type="term" value="C:nucleus"/>
    <property type="evidence" value="ECO:0007669"/>
    <property type="project" value="UniProtKB-SubCell"/>
</dbReference>
<dbReference type="SUPFAM" id="SSF46689">
    <property type="entry name" value="Homeodomain-like"/>
    <property type="match status" value="1"/>
</dbReference>
<dbReference type="InterPro" id="IPR043502">
    <property type="entry name" value="DNA/RNA_pol_sf"/>
</dbReference>
<evidence type="ECO:0000256" key="2">
    <source>
        <dbReference type="PROSITE-ProRule" id="PRU00108"/>
    </source>
</evidence>
<dbReference type="InterPro" id="IPR026960">
    <property type="entry name" value="RVT-Znf"/>
</dbReference>
<name>A0A438KG26_VITVI</name>
<sequence>MFPESSEVHSEENKICEEKNKKRRLKTPSQVQALEKFYNEHKYPTESMKSELAEEIGLTEKQISGWFCHRRLKDKKLLEDEAGANGRQDRSSGVIQDRGSGYRQDSCGSTKHGDYRHIDPREVESRRFYGQEFSAADLNYEHRSHYTGNFSGRGDTSSESSSDLQDRFFPQNEDPFDVETSKLPTRSGIVTPINTKGAQNRGFVRPSGYLKVKGEIENVAITAVKRQLGRHYREDGPPLGVEFQPLPPGAFESSIRDQDDVSDYWSFSFVAPIFPLLSAYESRKANLSQVGMLVGGSTNAFGGRTRSSEKLGGSRFTSSMRDFDGFIRESELHDPPLRNASFTWSNMQESLVCKRLDRFLYSNEWEFSFPQSLQEVLPRWTSDHWPIVLDTNPFKWGPTPFRFENMWLQHHSFNESFSSWWREFKGNGWEGHKFMRKLQFVKAKLKDWNKNTFGMLKERKKTILDEIAIIDANEQEGALSSNLAVQRAVRKGELEEIIMREEIHWRQKAKVKWVKDGDCNSKLFHKVANERRNRNFIKLLENERGLVLDNSESITEEILLYFKKLYSSPPGESWSVEGIDWSPISEERASRLDSPFSEVEIYNAIFQLDRDKAPGPDGFTIAVFQDCWDVIKDDLVRVFAEFHNSGIINQNTNASFIVLLPKKSQSKKISDFRPISLITCLYKVITKFLSGRLRGVLQETIHSTQGAFVKGRQILDAVLIANEIVDEKRQSGEEGVVFKIDFEKAYDHVKWDFLDHVLEKKGFSPKWRKWMRGCLSSVSYAILVNDNAKGWVKASRGLRQGDPLSPFLFTIVADVLSRMLLKAEERSLLEGFRVGRNRCRVSHLQFADDTIFFANSSEEELQTLKSLLLVFGQVSGLKVNLDKSNLFGINLDQDHLSRLALLLDCKASDWPILYLGLPLGGNPTACVAAKVERMQMIFLWSGIGEGKRDHLVRWDVVCKPRVKGGLGIGKIPLRNRALLGKWLWSQVVTSCPWKAIAQVFQDFSKYTRLVVGNGERIRFWEDLWWGDQIFKDQYPRLFRVVMDKSVPIYSILGSDRPFSWNFNFCRSLTDYEIEDLERLMRSIDCMNLSTSASDARSWSLLSSGLFTVKSFFTALSQTSDSFPLIPYKFVWKSQVPFKVKAFVWLVAHKKVNTNNLLQLRRPHKALSPDICKLCMGQGELAYHLFLHCSVTLGLWHSLFQLAKMDWAPSKSISDMMFINYKGFGKSKRGLVLWQNACIALIWVVWRERNARIFEDKARNSENIWDSIHFIASVTPQDPLQGRDGHFTLQTRKLTV</sequence>
<dbReference type="Proteomes" id="UP000288805">
    <property type="component" value="Unassembled WGS sequence"/>
</dbReference>
<dbReference type="InterPro" id="IPR001356">
    <property type="entry name" value="HD"/>
</dbReference>
<evidence type="ECO:0000313" key="8">
    <source>
        <dbReference type="Proteomes" id="UP000288805"/>
    </source>
</evidence>
<dbReference type="CDD" id="cd00086">
    <property type="entry name" value="homeodomain"/>
    <property type="match status" value="1"/>
</dbReference>
<dbReference type="CDD" id="cd01650">
    <property type="entry name" value="RT_nLTR_like"/>
    <property type="match status" value="1"/>
</dbReference>
<dbReference type="SUPFAM" id="SSF56672">
    <property type="entry name" value="DNA/RNA polymerases"/>
    <property type="match status" value="1"/>
</dbReference>
<dbReference type="SMART" id="SM00389">
    <property type="entry name" value="HOX"/>
    <property type="match status" value="1"/>
</dbReference>
<accession>A0A438KG26</accession>
<dbReference type="InterPro" id="IPR009057">
    <property type="entry name" value="Homeodomain-like_sf"/>
</dbReference>
<gene>
    <name evidence="7" type="primary">YTX2_585</name>
    <name evidence="7" type="ORF">CK203_004519</name>
</gene>
<dbReference type="PROSITE" id="PS50878">
    <property type="entry name" value="RT_POL"/>
    <property type="match status" value="1"/>
</dbReference>
<proteinExistence type="predicted"/>
<feature type="compositionally biased region" description="Basic and acidic residues" evidence="4">
    <location>
        <begin position="1"/>
        <end position="20"/>
    </location>
</feature>
<keyword evidence="2 3" id="KW-0238">DNA-binding</keyword>
<evidence type="ECO:0000256" key="4">
    <source>
        <dbReference type="SAM" id="MobiDB-lite"/>
    </source>
</evidence>
<evidence type="ECO:0000256" key="3">
    <source>
        <dbReference type="RuleBase" id="RU000682"/>
    </source>
</evidence>
<evidence type="ECO:0000259" key="5">
    <source>
        <dbReference type="PROSITE" id="PS50071"/>
    </source>
</evidence>
<dbReference type="SUPFAM" id="SSF56219">
    <property type="entry name" value="DNase I-like"/>
    <property type="match status" value="1"/>
</dbReference>
<feature type="domain" description="Reverse transcriptase" evidence="6">
    <location>
        <begin position="641"/>
        <end position="919"/>
    </location>
</feature>
<dbReference type="Pfam" id="PF00078">
    <property type="entry name" value="RVT_1"/>
    <property type="match status" value="1"/>
</dbReference>
<comment type="caution">
    <text evidence="7">The sequence shown here is derived from an EMBL/GenBank/DDBJ whole genome shotgun (WGS) entry which is preliminary data.</text>
</comment>
<dbReference type="Pfam" id="PF13966">
    <property type="entry name" value="zf-RVT"/>
    <property type="match status" value="1"/>
</dbReference>
<reference evidence="7 8" key="1">
    <citation type="journal article" date="2018" name="PLoS Genet.">
        <title>Population sequencing reveals clonal diversity and ancestral inbreeding in the grapevine cultivar Chardonnay.</title>
        <authorList>
            <person name="Roach M.J."/>
            <person name="Johnson D.L."/>
            <person name="Bohlmann J."/>
            <person name="van Vuuren H.J."/>
            <person name="Jones S.J."/>
            <person name="Pretorius I.S."/>
            <person name="Schmidt S.A."/>
            <person name="Borneman A.R."/>
        </authorList>
    </citation>
    <scope>NUCLEOTIDE SEQUENCE [LARGE SCALE GENOMIC DNA]</scope>
    <source>
        <strain evidence="8">cv. Chardonnay</strain>
        <tissue evidence="7">Leaf</tissue>
    </source>
</reference>
<dbReference type="PROSITE" id="PS50071">
    <property type="entry name" value="HOMEOBOX_2"/>
    <property type="match status" value="1"/>
</dbReference>
<evidence type="ECO:0000313" key="7">
    <source>
        <dbReference type="EMBL" id="RVX20162.1"/>
    </source>
</evidence>
<keyword evidence="2 3" id="KW-0371">Homeobox</keyword>
<protein>
    <submittedName>
        <fullName evidence="7">Transposon TX1 uncharacterized 149 kDa protein</fullName>
    </submittedName>
</protein>
<dbReference type="GO" id="GO:0003677">
    <property type="term" value="F:DNA binding"/>
    <property type="evidence" value="ECO:0007669"/>
    <property type="project" value="UniProtKB-UniRule"/>
</dbReference>
<dbReference type="PANTHER" id="PTHR47713">
    <property type="entry name" value="HOMEODOMAIN-LIKE SUPERFAMILY PROTEIN"/>
    <property type="match status" value="1"/>
</dbReference>
<feature type="region of interest" description="Disordered" evidence="4">
    <location>
        <begin position="1"/>
        <end position="27"/>
    </location>
</feature>
<evidence type="ECO:0000256" key="1">
    <source>
        <dbReference type="ARBA" id="ARBA00004123"/>
    </source>
</evidence>
<feature type="DNA-binding region" description="Homeobox" evidence="2">
    <location>
        <begin position="19"/>
        <end position="78"/>
    </location>
</feature>
<dbReference type="Gene3D" id="3.60.10.10">
    <property type="entry name" value="Endonuclease/exonuclease/phosphatase"/>
    <property type="match status" value="1"/>
</dbReference>
<dbReference type="InterPro" id="IPR036691">
    <property type="entry name" value="Endo/exonu/phosph_ase_sf"/>
</dbReference>
<dbReference type="PANTHER" id="PTHR47713:SF2">
    <property type="entry name" value="HOMEODOMAIN-LIKE SUPERFAMILY PROTEIN"/>
    <property type="match status" value="1"/>
</dbReference>
<organism evidence="7 8">
    <name type="scientific">Vitis vinifera</name>
    <name type="common">Grape</name>
    <dbReference type="NCBI Taxonomy" id="29760"/>
    <lineage>
        <taxon>Eukaryota</taxon>
        <taxon>Viridiplantae</taxon>
        <taxon>Streptophyta</taxon>
        <taxon>Embryophyta</taxon>
        <taxon>Tracheophyta</taxon>
        <taxon>Spermatophyta</taxon>
        <taxon>Magnoliopsida</taxon>
        <taxon>eudicotyledons</taxon>
        <taxon>Gunneridae</taxon>
        <taxon>Pentapetalae</taxon>
        <taxon>rosids</taxon>
        <taxon>Vitales</taxon>
        <taxon>Vitaceae</taxon>
        <taxon>Viteae</taxon>
        <taxon>Vitis</taxon>
    </lineage>
</organism>
<feature type="region of interest" description="Disordered" evidence="4">
    <location>
        <begin position="82"/>
        <end position="119"/>
    </location>
</feature>
<dbReference type="Pfam" id="PF00046">
    <property type="entry name" value="Homeodomain"/>
    <property type="match status" value="1"/>
</dbReference>
<dbReference type="InterPro" id="IPR000477">
    <property type="entry name" value="RT_dom"/>
</dbReference>
<dbReference type="Gene3D" id="1.10.10.60">
    <property type="entry name" value="Homeodomain-like"/>
    <property type="match status" value="1"/>
</dbReference>